<dbReference type="GeneTree" id="ENSGT00940000160117"/>
<evidence type="ECO:0000259" key="5">
    <source>
        <dbReference type="Pfam" id="PF01490"/>
    </source>
</evidence>
<keyword evidence="2" id="KW-0812">Transmembrane</keyword>
<keyword evidence="3" id="KW-1133">Transmembrane helix</keyword>
<name>A0A8C4VMJ3_9SAUR</name>
<evidence type="ECO:0000313" key="7">
    <source>
        <dbReference type="Proteomes" id="UP000694390"/>
    </source>
</evidence>
<comment type="subcellular location">
    <subcellularLocation>
        <location evidence="1">Membrane</location>
    </subcellularLocation>
</comment>
<dbReference type="GO" id="GO:0016020">
    <property type="term" value="C:membrane"/>
    <property type="evidence" value="ECO:0007669"/>
    <property type="project" value="UniProtKB-SubCell"/>
</dbReference>
<protein>
    <recommendedName>
        <fullName evidence="5">Amino acid transporter transmembrane domain-containing protein</fullName>
    </recommendedName>
</protein>
<sequence>MEAAAREKLDMEVMKPLIGEQNSDSISDDEYENELLPVEKHYQLDNQEGITFVQTLTHLLKGNIGTGLLGLPLAIKNAGIVVLWAGTISSSLLSSTKYANL</sequence>
<evidence type="ECO:0000313" key="6">
    <source>
        <dbReference type="Ensembl" id="ENSGEVP00005004079.1"/>
    </source>
</evidence>
<reference evidence="6" key="1">
    <citation type="submission" date="2025-08" db="UniProtKB">
        <authorList>
            <consortium name="Ensembl"/>
        </authorList>
    </citation>
    <scope>IDENTIFICATION</scope>
</reference>
<dbReference type="Ensembl" id="ENSGEVT00005004258.1">
    <property type="protein sequence ID" value="ENSGEVP00005004079.1"/>
    <property type="gene ID" value="ENSGEVG00005002921.1"/>
</dbReference>
<dbReference type="InterPro" id="IPR013057">
    <property type="entry name" value="AA_transpt_TM"/>
</dbReference>
<keyword evidence="4" id="KW-0472">Membrane</keyword>
<evidence type="ECO:0000256" key="4">
    <source>
        <dbReference type="ARBA" id="ARBA00023136"/>
    </source>
</evidence>
<dbReference type="Pfam" id="PF01490">
    <property type="entry name" value="Aa_trans"/>
    <property type="match status" value="1"/>
</dbReference>
<organism evidence="6 7">
    <name type="scientific">Gopherus evgoodei</name>
    <name type="common">Goodes thornscrub tortoise</name>
    <dbReference type="NCBI Taxonomy" id="1825980"/>
    <lineage>
        <taxon>Eukaryota</taxon>
        <taxon>Metazoa</taxon>
        <taxon>Chordata</taxon>
        <taxon>Craniata</taxon>
        <taxon>Vertebrata</taxon>
        <taxon>Euteleostomi</taxon>
        <taxon>Archelosauria</taxon>
        <taxon>Testudinata</taxon>
        <taxon>Testudines</taxon>
        <taxon>Cryptodira</taxon>
        <taxon>Durocryptodira</taxon>
        <taxon>Testudinoidea</taxon>
        <taxon>Testudinidae</taxon>
        <taxon>Gopherus</taxon>
    </lineage>
</organism>
<keyword evidence="7" id="KW-1185">Reference proteome</keyword>
<accession>A0A8C4VMJ3</accession>
<feature type="domain" description="Amino acid transporter transmembrane" evidence="5">
    <location>
        <begin position="49"/>
        <end position="94"/>
    </location>
</feature>
<evidence type="ECO:0000256" key="2">
    <source>
        <dbReference type="ARBA" id="ARBA00022692"/>
    </source>
</evidence>
<proteinExistence type="predicted"/>
<dbReference type="AlphaFoldDB" id="A0A8C4VMJ3"/>
<evidence type="ECO:0000256" key="1">
    <source>
        <dbReference type="ARBA" id="ARBA00004370"/>
    </source>
</evidence>
<dbReference type="OrthoDB" id="1684102at2759"/>
<dbReference type="Proteomes" id="UP000694390">
    <property type="component" value="Unassembled WGS sequence"/>
</dbReference>
<reference evidence="6" key="2">
    <citation type="submission" date="2025-09" db="UniProtKB">
        <authorList>
            <consortium name="Ensembl"/>
        </authorList>
    </citation>
    <scope>IDENTIFICATION</scope>
</reference>
<evidence type="ECO:0000256" key="3">
    <source>
        <dbReference type="ARBA" id="ARBA00022989"/>
    </source>
</evidence>